<evidence type="ECO:0000259" key="1">
    <source>
        <dbReference type="Pfam" id="PF26395"/>
    </source>
</evidence>
<dbReference type="RefSeq" id="WP_156719881.1">
    <property type="nucleotide sequence ID" value="NZ_CACRUF010000044.1"/>
</dbReference>
<organism evidence="2">
    <name type="scientific">Veillonella dispar</name>
    <dbReference type="NCBI Taxonomy" id="39778"/>
    <lineage>
        <taxon>Bacteria</taxon>
        <taxon>Bacillati</taxon>
        <taxon>Bacillota</taxon>
        <taxon>Negativicutes</taxon>
        <taxon>Veillonellales</taxon>
        <taxon>Veillonellaceae</taxon>
        <taxon>Veillonella</taxon>
    </lineage>
</organism>
<protein>
    <recommendedName>
        <fullName evidence="1">Type II CBASS E2 protein domain-containing protein</fullName>
    </recommendedName>
</protein>
<name>A0A6N3CXT9_9FIRM</name>
<evidence type="ECO:0000313" key="2">
    <source>
        <dbReference type="EMBL" id="VYU21826.1"/>
    </source>
</evidence>
<accession>A0A6N3CXT9</accession>
<dbReference type="Pfam" id="PF26395">
    <property type="entry name" value="E2-CBASS"/>
    <property type="match status" value="1"/>
</dbReference>
<dbReference type="InterPro" id="IPR058588">
    <property type="entry name" value="E2-CBASS"/>
</dbReference>
<gene>
    <name evidence="2" type="ORF">VDLFYP95_01813</name>
</gene>
<feature type="domain" description="Type II CBASS E2 protein" evidence="1">
    <location>
        <begin position="16"/>
        <end position="141"/>
    </location>
</feature>
<sequence>MSKNFFKSKRYSLALQRAKIKQEWPKGVFINVSYKKFVWLVKIKPTEISRSYDIRLECEINRPPCVYLYGENLKKLECSDFPHNYGRDLNKHEVRLCLALPKEFNYGMFVADTIIPWTVEWLFYYEIWLYSGIWYGGGIHPQKKNKS</sequence>
<dbReference type="EMBL" id="CACRUF010000044">
    <property type="protein sequence ID" value="VYU21826.1"/>
    <property type="molecule type" value="Genomic_DNA"/>
</dbReference>
<reference evidence="2" key="1">
    <citation type="submission" date="2019-11" db="EMBL/GenBank/DDBJ databases">
        <authorList>
            <person name="Feng L."/>
        </authorList>
    </citation>
    <scope>NUCLEOTIDE SEQUENCE</scope>
    <source>
        <strain evidence="2">VdisparLFYP95</strain>
    </source>
</reference>
<dbReference type="AlphaFoldDB" id="A0A6N3CXT9"/>
<proteinExistence type="predicted"/>